<sequence length="390" mass="44154">MRGLRVYLILGSLLLILYMVAQYNQPKPTDWRPAYGSEDKVPFGSYILYNRLNDIFPKAKVSSVRAPLYEVIAEDGLKNANILIVCDFLIVDEYDHEEMIGYIKKGNNVFLATDGICDLLGDTLNINIGSELNENGQTYVNFTSKHLGDSTYRVDHNSSSNYFSKFDTLKTVVLGRNGYGHATLLKMPMGKGALYLSANPQMFTNYSLLQPEGASYAATALSFMDNGKNIVWNDYYAKGQDGDESTMRVFLSHPPLRWAFYIVVASLLLFTIYQSKRRQRIIPIIPPVTNTSVDFATTVGQVYYEQRNNTNIAQKKLTYFLEHIRQRYNLRTNLLNKELAQALIDKTGADTDLIHAILGQAALIQSGIAVKDDELLTFNHNIEQFYIQAR</sequence>
<dbReference type="AlphaFoldDB" id="A0A929KSG4"/>
<organism evidence="3 4">
    <name type="scientific">Mucilaginibacter myungsuensis</name>
    <dbReference type="NCBI Taxonomy" id="649104"/>
    <lineage>
        <taxon>Bacteria</taxon>
        <taxon>Pseudomonadati</taxon>
        <taxon>Bacteroidota</taxon>
        <taxon>Sphingobacteriia</taxon>
        <taxon>Sphingobacteriales</taxon>
        <taxon>Sphingobacteriaceae</taxon>
        <taxon>Mucilaginibacter</taxon>
    </lineage>
</organism>
<keyword evidence="1" id="KW-1133">Transmembrane helix</keyword>
<keyword evidence="1" id="KW-0812">Transmembrane</keyword>
<keyword evidence="4" id="KW-1185">Reference proteome</keyword>
<name>A0A929KSG4_9SPHI</name>
<dbReference type="EMBL" id="JADFFL010000001">
    <property type="protein sequence ID" value="MBE9660686.1"/>
    <property type="molecule type" value="Genomic_DNA"/>
</dbReference>
<dbReference type="Proteomes" id="UP000622475">
    <property type="component" value="Unassembled WGS sequence"/>
</dbReference>
<proteinExistence type="predicted"/>
<evidence type="ECO:0000313" key="4">
    <source>
        <dbReference type="Proteomes" id="UP000622475"/>
    </source>
</evidence>
<reference evidence="3" key="1">
    <citation type="submission" date="2020-10" db="EMBL/GenBank/DDBJ databases">
        <title>Mucilaginibacter mali sp. nov., isolated from rhizosphere soil of apple orchard.</title>
        <authorList>
            <person name="Lee J.-S."/>
            <person name="Kim H.S."/>
            <person name="Kim J.-S."/>
        </authorList>
    </citation>
    <scope>NUCLEOTIDE SEQUENCE</scope>
    <source>
        <strain evidence="3">KCTC 22746</strain>
    </source>
</reference>
<protein>
    <submittedName>
        <fullName evidence="3">DUF4350 domain-containing protein</fullName>
    </submittedName>
</protein>
<gene>
    <name evidence="3" type="ORF">IRJ16_02220</name>
</gene>
<keyword evidence="1" id="KW-0472">Membrane</keyword>
<evidence type="ECO:0000259" key="2">
    <source>
        <dbReference type="Pfam" id="PF14258"/>
    </source>
</evidence>
<dbReference type="Pfam" id="PF14258">
    <property type="entry name" value="DUF4350"/>
    <property type="match status" value="1"/>
</dbReference>
<evidence type="ECO:0000313" key="3">
    <source>
        <dbReference type="EMBL" id="MBE9660686.1"/>
    </source>
</evidence>
<dbReference type="RefSeq" id="WP_194109880.1">
    <property type="nucleotide sequence ID" value="NZ_JADFFL010000001.1"/>
</dbReference>
<feature type="transmembrane region" description="Helical" evidence="1">
    <location>
        <begin position="256"/>
        <end position="273"/>
    </location>
</feature>
<evidence type="ECO:0000256" key="1">
    <source>
        <dbReference type="SAM" id="Phobius"/>
    </source>
</evidence>
<accession>A0A929KSG4</accession>
<comment type="caution">
    <text evidence="3">The sequence shown here is derived from an EMBL/GenBank/DDBJ whole genome shotgun (WGS) entry which is preliminary data.</text>
</comment>
<dbReference type="InterPro" id="IPR025646">
    <property type="entry name" value="DUF4350"/>
</dbReference>
<feature type="domain" description="DUF4350" evidence="2">
    <location>
        <begin position="39"/>
        <end position="218"/>
    </location>
</feature>